<dbReference type="RefSeq" id="WP_148544188.1">
    <property type="nucleotide sequence ID" value="NZ_VSDQ01000679.1"/>
</dbReference>
<evidence type="ECO:0000313" key="3">
    <source>
        <dbReference type="EMBL" id="TYA74943.1"/>
    </source>
</evidence>
<dbReference type="OrthoDB" id="1432220at2"/>
<feature type="compositionally biased region" description="Basic residues" evidence="1">
    <location>
        <begin position="214"/>
        <end position="228"/>
    </location>
</feature>
<evidence type="ECO:0000256" key="2">
    <source>
        <dbReference type="SAM" id="Phobius"/>
    </source>
</evidence>
<gene>
    <name evidence="3" type="ORF">FUA24_16725</name>
</gene>
<feature type="transmembrane region" description="Helical" evidence="2">
    <location>
        <begin position="52"/>
        <end position="70"/>
    </location>
</feature>
<name>A0A5D0HU73_9FLAO</name>
<feature type="transmembrane region" description="Helical" evidence="2">
    <location>
        <begin position="167"/>
        <end position="184"/>
    </location>
</feature>
<keyword evidence="2" id="KW-0812">Transmembrane</keyword>
<organism evidence="3 4">
    <name type="scientific">Seonamhaeicola marinus</name>
    <dbReference type="NCBI Taxonomy" id="1912246"/>
    <lineage>
        <taxon>Bacteria</taxon>
        <taxon>Pseudomonadati</taxon>
        <taxon>Bacteroidota</taxon>
        <taxon>Flavobacteriia</taxon>
        <taxon>Flavobacteriales</taxon>
        <taxon>Flavobacteriaceae</taxon>
    </lineage>
</organism>
<feature type="transmembrane region" description="Helical" evidence="2">
    <location>
        <begin position="82"/>
        <end position="100"/>
    </location>
</feature>
<sequence>MEAHKTDTKTHISDTALNFSDNRFIGILFMLAQVGHVFTRRNFGARALKLENIIFSWSAMLLIAGLANLITRLPFLGTLDFASFKLFAWIYLFLAIYHAIRAYLNARAIPHLYTRHLGDGFVYDVISKLDMPFFKQSSLRINAFAEPVVVFVIADIIGRFLAPNLGLFLKIVSIAMMVIGVFVIQKHDDLRWDQNDTIVLGQVTQHNMKDTKVSGKKHSVSKTSRSHVVRPQNNKNHRS</sequence>
<comment type="caution">
    <text evidence="3">The sequence shown here is derived from an EMBL/GenBank/DDBJ whole genome shotgun (WGS) entry which is preliminary data.</text>
</comment>
<feature type="transmembrane region" description="Helical" evidence="2">
    <location>
        <begin position="141"/>
        <end position="161"/>
    </location>
</feature>
<keyword evidence="2" id="KW-1133">Transmembrane helix</keyword>
<proteinExistence type="predicted"/>
<feature type="region of interest" description="Disordered" evidence="1">
    <location>
        <begin position="209"/>
        <end position="239"/>
    </location>
</feature>
<dbReference type="AlphaFoldDB" id="A0A5D0HU73"/>
<dbReference type="EMBL" id="VSDQ01000679">
    <property type="protein sequence ID" value="TYA74943.1"/>
    <property type="molecule type" value="Genomic_DNA"/>
</dbReference>
<accession>A0A5D0HU73</accession>
<evidence type="ECO:0000313" key="4">
    <source>
        <dbReference type="Proteomes" id="UP000323930"/>
    </source>
</evidence>
<reference evidence="3 4" key="1">
    <citation type="submission" date="2019-08" db="EMBL/GenBank/DDBJ databases">
        <title>Seonamhaeicola sediminis sp. nov., isolated from marine sediment.</title>
        <authorList>
            <person name="Cao W.R."/>
        </authorList>
    </citation>
    <scope>NUCLEOTIDE SEQUENCE [LARGE SCALE GENOMIC DNA]</scope>
    <source>
        <strain evidence="3 4">B011</strain>
    </source>
</reference>
<protein>
    <submittedName>
        <fullName evidence="3">Uncharacterized protein</fullName>
    </submittedName>
</protein>
<keyword evidence="2" id="KW-0472">Membrane</keyword>
<keyword evidence="4" id="KW-1185">Reference proteome</keyword>
<evidence type="ECO:0000256" key="1">
    <source>
        <dbReference type="SAM" id="MobiDB-lite"/>
    </source>
</evidence>
<dbReference type="Proteomes" id="UP000323930">
    <property type="component" value="Unassembled WGS sequence"/>
</dbReference>